<dbReference type="AlphaFoldDB" id="A0A834WLS1"/>
<evidence type="ECO:0000313" key="2">
    <source>
        <dbReference type="Proteomes" id="UP000634136"/>
    </source>
</evidence>
<gene>
    <name evidence="1" type="ORF">G2W53_026874</name>
</gene>
<proteinExistence type="predicted"/>
<comment type="caution">
    <text evidence="1">The sequence shown here is derived from an EMBL/GenBank/DDBJ whole genome shotgun (WGS) entry which is preliminary data.</text>
</comment>
<sequence length="67" mass="7341">MGGPTETGSKKGVITSTGLIAQILEKNKPKEGLLAKITTLFQRRSIRKIQCDPETTIMQRASNNENP</sequence>
<reference evidence="1" key="1">
    <citation type="submission" date="2020-09" db="EMBL/GenBank/DDBJ databases">
        <title>Genome-Enabled Discovery of Anthraquinone Biosynthesis in Senna tora.</title>
        <authorList>
            <person name="Kang S.-H."/>
            <person name="Pandey R.P."/>
            <person name="Lee C.-M."/>
            <person name="Sim J.-S."/>
            <person name="Jeong J.-T."/>
            <person name="Choi B.-S."/>
            <person name="Jung M."/>
            <person name="Ginzburg D."/>
            <person name="Zhao K."/>
            <person name="Won S.Y."/>
            <person name="Oh T.-J."/>
            <person name="Yu Y."/>
            <person name="Kim N.-H."/>
            <person name="Lee O.R."/>
            <person name="Lee T.-H."/>
            <person name="Bashyal P."/>
            <person name="Kim T.-S."/>
            <person name="Lee W.-H."/>
            <person name="Kawkins C."/>
            <person name="Kim C.-K."/>
            <person name="Kim J.S."/>
            <person name="Ahn B.O."/>
            <person name="Rhee S.Y."/>
            <person name="Sohng J.K."/>
        </authorList>
    </citation>
    <scope>NUCLEOTIDE SEQUENCE</scope>
    <source>
        <tissue evidence="1">Leaf</tissue>
    </source>
</reference>
<protein>
    <submittedName>
        <fullName evidence="1">Uncharacterized protein</fullName>
    </submittedName>
</protein>
<dbReference type="EMBL" id="JAAIUW010000008">
    <property type="protein sequence ID" value="KAF7821419.1"/>
    <property type="molecule type" value="Genomic_DNA"/>
</dbReference>
<organism evidence="1 2">
    <name type="scientific">Senna tora</name>
    <dbReference type="NCBI Taxonomy" id="362788"/>
    <lineage>
        <taxon>Eukaryota</taxon>
        <taxon>Viridiplantae</taxon>
        <taxon>Streptophyta</taxon>
        <taxon>Embryophyta</taxon>
        <taxon>Tracheophyta</taxon>
        <taxon>Spermatophyta</taxon>
        <taxon>Magnoliopsida</taxon>
        <taxon>eudicotyledons</taxon>
        <taxon>Gunneridae</taxon>
        <taxon>Pentapetalae</taxon>
        <taxon>rosids</taxon>
        <taxon>fabids</taxon>
        <taxon>Fabales</taxon>
        <taxon>Fabaceae</taxon>
        <taxon>Caesalpinioideae</taxon>
        <taxon>Cassia clade</taxon>
        <taxon>Senna</taxon>
    </lineage>
</organism>
<accession>A0A834WLS1</accession>
<dbReference type="Proteomes" id="UP000634136">
    <property type="component" value="Unassembled WGS sequence"/>
</dbReference>
<keyword evidence="2" id="KW-1185">Reference proteome</keyword>
<name>A0A834WLS1_9FABA</name>
<evidence type="ECO:0000313" key="1">
    <source>
        <dbReference type="EMBL" id="KAF7821419.1"/>
    </source>
</evidence>